<gene>
    <name evidence="2" type="ORF">GCM10007938_27920</name>
</gene>
<dbReference type="EMBL" id="BSPW01000062">
    <property type="protein sequence ID" value="GLT19010.1"/>
    <property type="molecule type" value="Genomic_DNA"/>
</dbReference>
<organism evidence="2 3">
    <name type="scientific">Vibrio zhanjiangensis</name>
    <dbReference type="NCBI Taxonomy" id="1046128"/>
    <lineage>
        <taxon>Bacteria</taxon>
        <taxon>Pseudomonadati</taxon>
        <taxon>Pseudomonadota</taxon>
        <taxon>Gammaproteobacteria</taxon>
        <taxon>Vibrionales</taxon>
        <taxon>Vibrionaceae</taxon>
        <taxon>Vibrio</taxon>
    </lineage>
</organism>
<dbReference type="Proteomes" id="UP001157138">
    <property type="component" value="Unassembled WGS sequence"/>
</dbReference>
<keyword evidence="1" id="KW-0472">Membrane</keyword>
<keyword evidence="1" id="KW-1133">Transmembrane helix</keyword>
<protein>
    <submittedName>
        <fullName evidence="2">Uncharacterized protein</fullName>
    </submittedName>
</protein>
<proteinExistence type="predicted"/>
<feature type="transmembrane region" description="Helical" evidence="1">
    <location>
        <begin position="20"/>
        <end position="38"/>
    </location>
</feature>
<keyword evidence="1" id="KW-0812">Transmembrane</keyword>
<name>A0ABQ6F2J0_9VIBR</name>
<evidence type="ECO:0000313" key="2">
    <source>
        <dbReference type="EMBL" id="GLT19010.1"/>
    </source>
</evidence>
<reference evidence="3" key="1">
    <citation type="journal article" date="2019" name="Int. J. Syst. Evol. Microbiol.">
        <title>The Global Catalogue of Microorganisms (GCM) 10K type strain sequencing project: providing services to taxonomists for standard genome sequencing and annotation.</title>
        <authorList>
            <consortium name="The Broad Institute Genomics Platform"/>
            <consortium name="The Broad Institute Genome Sequencing Center for Infectious Disease"/>
            <person name="Wu L."/>
            <person name="Ma J."/>
        </authorList>
    </citation>
    <scope>NUCLEOTIDE SEQUENCE [LARGE SCALE GENOMIC DNA]</scope>
    <source>
        <strain evidence="3">NBRC 108723</strain>
    </source>
</reference>
<comment type="caution">
    <text evidence="2">The sequence shown here is derived from an EMBL/GenBank/DDBJ whole genome shotgun (WGS) entry which is preliminary data.</text>
</comment>
<evidence type="ECO:0000256" key="1">
    <source>
        <dbReference type="SAM" id="Phobius"/>
    </source>
</evidence>
<evidence type="ECO:0000313" key="3">
    <source>
        <dbReference type="Proteomes" id="UP001157138"/>
    </source>
</evidence>
<accession>A0ABQ6F2J0</accession>
<keyword evidence="3" id="KW-1185">Reference proteome</keyword>
<sequence>MLFEAVMSATSPFNWVSQYFVGFFFAYGVYLPFWALWFEDQGVSSTDIGLLVGVLRPIHR</sequence>